<evidence type="ECO:0000313" key="3">
    <source>
        <dbReference type="Proteomes" id="UP000694941"/>
    </source>
</evidence>
<dbReference type="Gene3D" id="3.40.50.1820">
    <property type="entry name" value="alpha/beta hydrolase"/>
    <property type="match status" value="1"/>
</dbReference>
<dbReference type="Proteomes" id="UP000694941">
    <property type="component" value="Unplaced"/>
</dbReference>
<protein>
    <submittedName>
        <fullName evidence="4">Protein FAM172A-like</fullName>
    </submittedName>
</protein>
<evidence type="ECO:0000256" key="1">
    <source>
        <dbReference type="SAM" id="Phobius"/>
    </source>
</evidence>
<keyword evidence="1" id="KW-1133">Transmembrane helix</keyword>
<gene>
    <name evidence="4" type="primary">LOC106472922</name>
</gene>
<name>A0ABM1BUQ9_LIMPO</name>
<dbReference type="GeneID" id="106472922"/>
<keyword evidence="1" id="KW-0812">Transmembrane</keyword>
<accession>A0ABM1BUQ9</accession>
<dbReference type="InterPro" id="IPR053858">
    <property type="entry name" value="Arb2_dom"/>
</dbReference>
<sequence length="302" mass="34615">MSFCHSALYDVSFSLSWLAIYTVFFFITVMSQSNPDQNLKCMPMSEPVSNSHSERQVSYEETEEHPSTIEMFGYSFNEHGLLRHIETGEPFKFQAKENDHDYNQRRYEALGELITEHVYQLLLSEGKLKKKSIPVRKSYFLIHTFIFLSEDALTNSDRLVVFIHGSGVVRAGQWARKLIINDGINSGTQLPFIKRAHGLGYGVVVLNTNDNTRIVDGKKVFIRGSESPEKHAKYVWKEVIQKSAARHIAVVAHSYGGVVLMDLVKKFEKFFHDRVFAVALTDSVHSIRHQMVAQSSLRWLQK</sequence>
<dbReference type="SUPFAM" id="SSF53474">
    <property type="entry name" value="alpha/beta-Hydrolases"/>
    <property type="match status" value="1"/>
</dbReference>
<feature type="non-terminal residue" evidence="4">
    <location>
        <position position="302"/>
    </location>
</feature>
<feature type="transmembrane region" description="Helical" evidence="1">
    <location>
        <begin position="7"/>
        <end position="30"/>
    </location>
</feature>
<dbReference type="PANTHER" id="PTHR21357:SF4">
    <property type="entry name" value="FAM172 FAMILY PROTEIN HOMOLOG CG10038"/>
    <property type="match status" value="1"/>
</dbReference>
<organism evidence="3 4">
    <name type="scientific">Limulus polyphemus</name>
    <name type="common">Atlantic horseshoe crab</name>
    <dbReference type="NCBI Taxonomy" id="6850"/>
    <lineage>
        <taxon>Eukaryota</taxon>
        <taxon>Metazoa</taxon>
        <taxon>Ecdysozoa</taxon>
        <taxon>Arthropoda</taxon>
        <taxon>Chelicerata</taxon>
        <taxon>Merostomata</taxon>
        <taxon>Xiphosura</taxon>
        <taxon>Limulidae</taxon>
        <taxon>Limulus</taxon>
    </lineage>
</organism>
<feature type="domain" description="Arb2" evidence="2">
    <location>
        <begin position="66"/>
        <end position="302"/>
    </location>
</feature>
<dbReference type="InterPro" id="IPR029058">
    <property type="entry name" value="AB_hydrolase_fold"/>
</dbReference>
<dbReference type="InterPro" id="IPR048263">
    <property type="entry name" value="Arb2"/>
</dbReference>
<reference evidence="4" key="1">
    <citation type="submission" date="2025-08" db="UniProtKB">
        <authorList>
            <consortium name="RefSeq"/>
        </authorList>
    </citation>
    <scope>IDENTIFICATION</scope>
    <source>
        <tissue evidence="4">Muscle</tissue>
    </source>
</reference>
<evidence type="ECO:0000259" key="2">
    <source>
        <dbReference type="Pfam" id="PF22749"/>
    </source>
</evidence>
<keyword evidence="1" id="KW-0472">Membrane</keyword>
<dbReference type="RefSeq" id="XP_013789047.1">
    <property type="nucleotide sequence ID" value="XM_013933593.2"/>
</dbReference>
<dbReference type="Pfam" id="PF22749">
    <property type="entry name" value="Arb2"/>
    <property type="match status" value="1"/>
</dbReference>
<proteinExistence type="predicted"/>
<dbReference type="PANTHER" id="PTHR21357">
    <property type="entry name" value="FAM172 FAMILY PROTEIN HOMOLOG CG10038"/>
    <property type="match status" value="1"/>
</dbReference>
<keyword evidence="3" id="KW-1185">Reference proteome</keyword>
<evidence type="ECO:0000313" key="4">
    <source>
        <dbReference type="RefSeq" id="XP_013789047.1"/>
    </source>
</evidence>